<keyword evidence="14" id="KW-1185">Reference proteome</keyword>
<keyword evidence="7 11" id="KW-0547">Nucleotide-binding</keyword>
<dbReference type="SUPFAM" id="SSF52374">
    <property type="entry name" value="Nucleotidylyl transferase"/>
    <property type="match status" value="1"/>
</dbReference>
<dbReference type="PANTHER" id="PTHR39321:SF3">
    <property type="entry name" value="PHOSPHOPANTETHEINE ADENYLYLTRANSFERASE"/>
    <property type="match status" value="1"/>
</dbReference>
<sequence length="212" mass="23698">MIRALFGGTFDPIHNGHLKAAKALIEELKIGTLHLMPNAVPPHREQPGATGEQRMKMVQLACQPHADLVAEGFELNSDQPSYTVNTLKHFRQQYPADTLLFVMGMDSLVSLDSWHQWQQLLDHSHLLVMPRPGYTLDQASDSLRSYIAQHKTDTAAALRRHQHGLIYIADTPLVNVSATQVRQQLAAGCTEVPVPESVLNYIQQQQLYADTC</sequence>
<proteinExistence type="inferred from homology"/>
<dbReference type="RefSeq" id="WP_126783495.1">
    <property type="nucleotide sequence ID" value="NZ_PIQF01000001.1"/>
</dbReference>
<dbReference type="EMBL" id="PIQF01000001">
    <property type="protein sequence ID" value="RUO77223.1"/>
    <property type="molecule type" value="Genomic_DNA"/>
</dbReference>
<organism evidence="13 14">
    <name type="scientific">Idiomarina seosinensis</name>
    <dbReference type="NCBI Taxonomy" id="281739"/>
    <lineage>
        <taxon>Bacteria</taxon>
        <taxon>Pseudomonadati</taxon>
        <taxon>Pseudomonadota</taxon>
        <taxon>Gammaproteobacteria</taxon>
        <taxon>Alteromonadales</taxon>
        <taxon>Idiomarinaceae</taxon>
        <taxon>Idiomarina</taxon>
    </lineage>
</organism>
<evidence type="ECO:0000256" key="8">
    <source>
        <dbReference type="ARBA" id="ARBA00022840"/>
    </source>
</evidence>
<evidence type="ECO:0000256" key="10">
    <source>
        <dbReference type="ARBA" id="ARBA00048721"/>
    </source>
</evidence>
<dbReference type="OrthoDB" id="5295945at2"/>
<evidence type="ECO:0000256" key="5">
    <source>
        <dbReference type="ARBA" id="ARBA00022679"/>
    </source>
</evidence>
<evidence type="ECO:0000256" key="7">
    <source>
        <dbReference type="ARBA" id="ARBA00022741"/>
    </source>
</evidence>
<dbReference type="GO" id="GO:0009435">
    <property type="term" value="P:NAD+ biosynthetic process"/>
    <property type="evidence" value="ECO:0007669"/>
    <property type="project" value="UniProtKB-UniRule"/>
</dbReference>
<comment type="pathway">
    <text evidence="2 11">Cofactor biosynthesis; NAD(+) biosynthesis; deamido-NAD(+) from nicotinate D-ribonucleotide: step 1/1.</text>
</comment>
<evidence type="ECO:0000256" key="6">
    <source>
        <dbReference type="ARBA" id="ARBA00022695"/>
    </source>
</evidence>
<protein>
    <recommendedName>
        <fullName evidence="11">Probable nicotinate-nucleotide adenylyltransferase</fullName>
        <ecNumber evidence="11">2.7.7.18</ecNumber>
    </recommendedName>
    <alternativeName>
        <fullName evidence="11">Deamido-NAD(+) diphosphorylase</fullName>
    </alternativeName>
    <alternativeName>
        <fullName evidence="11">Deamido-NAD(+) pyrophosphorylase</fullName>
    </alternativeName>
    <alternativeName>
        <fullName evidence="11">Nicotinate mononucleotide adenylyltransferase</fullName>
        <shortName evidence="11">NaMN adenylyltransferase</shortName>
    </alternativeName>
</protein>
<accession>A0A432ZH41</accession>
<dbReference type="GO" id="GO:0005524">
    <property type="term" value="F:ATP binding"/>
    <property type="evidence" value="ECO:0007669"/>
    <property type="project" value="UniProtKB-KW"/>
</dbReference>
<reference evidence="13 14" key="1">
    <citation type="journal article" date="2011" name="Front. Microbiol.">
        <title>Genomic signatures of strain selection and enhancement in Bacillus atrophaeus var. globigii, a historical biowarfare simulant.</title>
        <authorList>
            <person name="Gibbons H.S."/>
            <person name="Broomall S.M."/>
            <person name="McNew L.A."/>
            <person name="Daligault H."/>
            <person name="Chapman C."/>
            <person name="Bruce D."/>
            <person name="Karavis M."/>
            <person name="Krepps M."/>
            <person name="McGregor P.A."/>
            <person name="Hong C."/>
            <person name="Park K.H."/>
            <person name="Akmal A."/>
            <person name="Feldman A."/>
            <person name="Lin J.S."/>
            <person name="Chang W.E."/>
            <person name="Higgs B.W."/>
            <person name="Demirev P."/>
            <person name="Lindquist J."/>
            <person name="Liem A."/>
            <person name="Fochler E."/>
            <person name="Read T.D."/>
            <person name="Tapia R."/>
            <person name="Johnson S."/>
            <person name="Bishop-Lilly K.A."/>
            <person name="Detter C."/>
            <person name="Han C."/>
            <person name="Sozhamannan S."/>
            <person name="Rosenzweig C.N."/>
            <person name="Skowronski E.W."/>
        </authorList>
    </citation>
    <scope>NUCLEOTIDE SEQUENCE [LARGE SCALE GENOMIC DNA]</scope>
    <source>
        <strain evidence="13 14">CL-SP19</strain>
    </source>
</reference>
<evidence type="ECO:0000256" key="4">
    <source>
        <dbReference type="ARBA" id="ARBA00022642"/>
    </source>
</evidence>
<dbReference type="InterPro" id="IPR004821">
    <property type="entry name" value="Cyt_trans-like"/>
</dbReference>
<dbReference type="PANTHER" id="PTHR39321">
    <property type="entry name" value="NICOTINATE-NUCLEOTIDE ADENYLYLTRANSFERASE-RELATED"/>
    <property type="match status" value="1"/>
</dbReference>
<dbReference type="Pfam" id="PF01467">
    <property type="entry name" value="CTP_transf_like"/>
    <property type="match status" value="1"/>
</dbReference>
<evidence type="ECO:0000256" key="3">
    <source>
        <dbReference type="ARBA" id="ARBA00009014"/>
    </source>
</evidence>
<dbReference type="EC" id="2.7.7.18" evidence="11"/>
<evidence type="ECO:0000313" key="13">
    <source>
        <dbReference type="EMBL" id="RUO77223.1"/>
    </source>
</evidence>
<comment type="similarity">
    <text evidence="3 11">Belongs to the NadD family.</text>
</comment>
<evidence type="ECO:0000313" key="14">
    <source>
        <dbReference type="Proteomes" id="UP000287908"/>
    </source>
</evidence>
<dbReference type="UniPathway" id="UPA00253">
    <property type="reaction ID" value="UER00332"/>
</dbReference>
<comment type="catalytic activity">
    <reaction evidence="10 11">
        <text>nicotinate beta-D-ribonucleotide + ATP + H(+) = deamido-NAD(+) + diphosphate</text>
        <dbReference type="Rhea" id="RHEA:22860"/>
        <dbReference type="ChEBI" id="CHEBI:15378"/>
        <dbReference type="ChEBI" id="CHEBI:30616"/>
        <dbReference type="ChEBI" id="CHEBI:33019"/>
        <dbReference type="ChEBI" id="CHEBI:57502"/>
        <dbReference type="ChEBI" id="CHEBI:58437"/>
        <dbReference type="EC" id="2.7.7.18"/>
    </reaction>
</comment>
<keyword evidence="9 11" id="KW-0520">NAD</keyword>
<dbReference type="NCBIfam" id="NF000839">
    <property type="entry name" value="PRK00071.1-1"/>
    <property type="match status" value="1"/>
</dbReference>
<dbReference type="GO" id="GO:0004515">
    <property type="term" value="F:nicotinate-nucleotide adenylyltransferase activity"/>
    <property type="evidence" value="ECO:0007669"/>
    <property type="project" value="UniProtKB-UniRule"/>
</dbReference>
<dbReference type="HAMAP" id="MF_00244">
    <property type="entry name" value="NaMN_adenylyltr"/>
    <property type="match status" value="1"/>
</dbReference>
<feature type="domain" description="Cytidyltransferase-like" evidence="12">
    <location>
        <begin position="5"/>
        <end position="183"/>
    </location>
</feature>
<evidence type="ECO:0000256" key="1">
    <source>
        <dbReference type="ARBA" id="ARBA00002324"/>
    </source>
</evidence>
<dbReference type="InterPro" id="IPR005248">
    <property type="entry name" value="NadD/NMNAT"/>
</dbReference>
<dbReference type="NCBIfam" id="TIGR00125">
    <property type="entry name" value="cyt_tran_rel"/>
    <property type="match status" value="1"/>
</dbReference>
<keyword evidence="6 11" id="KW-0548">Nucleotidyltransferase</keyword>
<gene>
    <name evidence="11" type="primary">nadD</name>
    <name evidence="13" type="ORF">CWI81_01645</name>
</gene>
<evidence type="ECO:0000256" key="2">
    <source>
        <dbReference type="ARBA" id="ARBA00005019"/>
    </source>
</evidence>
<dbReference type="NCBIfam" id="TIGR00482">
    <property type="entry name" value="nicotinate (nicotinamide) nucleotide adenylyltransferase"/>
    <property type="match status" value="1"/>
</dbReference>
<keyword evidence="8 11" id="KW-0067">ATP-binding</keyword>
<evidence type="ECO:0000256" key="11">
    <source>
        <dbReference type="HAMAP-Rule" id="MF_00244"/>
    </source>
</evidence>
<name>A0A432ZH41_9GAMM</name>
<evidence type="ECO:0000259" key="12">
    <source>
        <dbReference type="Pfam" id="PF01467"/>
    </source>
</evidence>
<dbReference type="AlphaFoldDB" id="A0A432ZH41"/>
<dbReference type="Gene3D" id="3.40.50.620">
    <property type="entry name" value="HUPs"/>
    <property type="match status" value="1"/>
</dbReference>
<evidence type="ECO:0000256" key="9">
    <source>
        <dbReference type="ARBA" id="ARBA00023027"/>
    </source>
</evidence>
<keyword evidence="4 11" id="KW-0662">Pyridine nucleotide biosynthesis</keyword>
<dbReference type="InterPro" id="IPR014729">
    <property type="entry name" value="Rossmann-like_a/b/a_fold"/>
</dbReference>
<comment type="caution">
    <text evidence="13">The sequence shown here is derived from an EMBL/GenBank/DDBJ whole genome shotgun (WGS) entry which is preliminary data.</text>
</comment>
<dbReference type="Proteomes" id="UP000287908">
    <property type="component" value="Unassembled WGS sequence"/>
</dbReference>
<dbReference type="CDD" id="cd02165">
    <property type="entry name" value="NMNAT"/>
    <property type="match status" value="1"/>
</dbReference>
<comment type="function">
    <text evidence="1 11">Catalyzes the reversible adenylation of nicotinate mononucleotide (NaMN) to nicotinic acid adenine dinucleotide (NaAD).</text>
</comment>
<keyword evidence="5 11" id="KW-0808">Transferase</keyword>